<keyword evidence="2" id="KW-1133">Transmembrane helix</keyword>
<keyword evidence="3" id="KW-0732">Signal</keyword>
<feature type="transmembrane region" description="Helical" evidence="2">
    <location>
        <begin position="290"/>
        <end position="309"/>
    </location>
</feature>
<feature type="signal peptide" evidence="3">
    <location>
        <begin position="1"/>
        <end position="17"/>
    </location>
</feature>
<reference evidence="4 5" key="1">
    <citation type="submission" date="2015-09" db="EMBL/GenBank/DDBJ databases">
        <title>Sorangium comparison.</title>
        <authorList>
            <person name="Zaburannyi N."/>
            <person name="Bunk B."/>
            <person name="Overmann J."/>
            <person name="Mueller R."/>
        </authorList>
    </citation>
    <scope>NUCLEOTIDE SEQUENCE [LARGE SCALE GENOMIC DNA]</scope>
    <source>
        <strain evidence="4 5">So ceGT47</strain>
    </source>
</reference>
<organism evidence="4 5">
    <name type="scientific">Sorangium cellulosum</name>
    <name type="common">Polyangium cellulosum</name>
    <dbReference type="NCBI Taxonomy" id="56"/>
    <lineage>
        <taxon>Bacteria</taxon>
        <taxon>Pseudomonadati</taxon>
        <taxon>Myxococcota</taxon>
        <taxon>Polyangia</taxon>
        <taxon>Polyangiales</taxon>
        <taxon>Polyangiaceae</taxon>
        <taxon>Sorangium</taxon>
    </lineage>
</organism>
<dbReference type="Gene3D" id="2.60.40.1120">
    <property type="entry name" value="Carboxypeptidase-like, regulatory domain"/>
    <property type="match status" value="1"/>
</dbReference>
<dbReference type="AlphaFoldDB" id="A0A4P2Q1U3"/>
<keyword evidence="2" id="KW-0472">Membrane</keyword>
<feature type="compositionally biased region" description="Pro residues" evidence="1">
    <location>
        <begin position="201"/>
        <end position="212"/>
    </location>
</feature>
<evidence type="ECO:0000313" key="4">
    <source>
        <dbReference type="EMBL" id="AUX23061.1"/>
    </source>
</evidence>
<dbReference type="EMBL" id="CP012670">
    <property type="protein sequence ID" value="AUX23061.1"/>
    <property type="molecule type" value="Genomic_DNA"/>
</dbReference>
<feature type="chain" id="PRO_5020384757" evidence="3">
    <location>
        <begin position="18"/>
        <end position="335"/>
    </location>
</feature>
<name>A0A4P2Q1U3_SORCE</name>
<protein>
    <submittedName>
        <fullName evidence="4">Uncharacterized protein</fullName>
    </submittedName>
</protein>
<dbReference type="RefSeq" id="WP_242516301.1">
    <property type="nucleotide sequence ID" value="NZ_CP012670.1"/>
</dbReference>
<proteinExistence type="predicted"/>
<feature type="region of interest" description="Disordered" evidence="1">
    <location>
        <begin position="201"/>
        <end position="225"/>
    </location>
</feature>
<evidence type="ECO:0000256" key="3">
    <source>
        <dbReference type="SAM" id="SignalP"/>
    </source>
</evidence>
<evidence type="ECO:0000256" key="2">
    <source>
        <dbReference type="SAM" id="Phobius"/>
    </source>
</evidence>
<keyword evidence="2" id="KW-0812">Transmembrane</keyword>
<sequence length="335" mass="33649">MASLLLALTCAPALALAQGSDAPAQVSDADRATARSLAVEGQEALDRKDFSAALDRFGRADAIIHAPTLLLGVARAQVGLGQWIAAQESYSRILREGAPEGSPEPFFEAIKAAQRELDALAPRIPQVLIQVSGSDAADVTIDGEPVPRAAIGVKRPVDPGEHTVRATAAGFSPVEVKVTLSEGATETVALTLRPLAPPLAAAPPRAAAPPPRSAASAPDRGPVASSGGRTTLGIVALGLGGIGLGAGAVAGALAVSKHGDLSERCPRGRCDPSLADDVDSYHAMGTLSTLGFAIGAVGVGAGVFLILTAPRSPQRAGLSVSPVIGLGFAGAEGRF</sequence>
<evidence type="ECO:0000256" key="1">
    <source>
        <dbReference type="SAM" id="MobiDB-lite"/>
    </source>
</evidence>
<evidence type="ECO:0000313" key="5">
    <source>
        <dbReference type="Proteomes" id="UP000295781"/>
    </source>
</evidence>
<dbReference type="Proteomes" id="UP000295781">
    <property type="component" value="Chromosome"/>
</dbReference>
<gene>
    <name evidence="4" type="ORF">SOCEGT47_035790</name>
</gene>
<accession>A0A4P2Q1U3</accession>